<dbReference type="SUPFAM" id="SSF47954">
    <property type="entry name" value="Cyclin-like"/>
    <property type="match status" value="1"/>
</dbReference>
<sequence length="103" mass="11817">MRYSQYIRNVCFNLGMPYSEEVVELFYNMKEKKKLRGRPLKAVVGALIYITARKHGVPLSFDDIAKVLNVDKRQLIARAKSIIKENNFTIAPPPVDAYLKMVA</sequence>
<comment type="caution">
    <text evidence="2">The sequence shown here is derived from an EMBL/GenBank/DDBJ whole genome shotgun (WGS) entry which is preliminary data.</text>
</comment>
<evidence type="ECO:0000259" key="1">
    <source>
        <dbReference type="Pfam" id="PF00382"/>
    </source>
</evidence>
<proteinExistence type="predicted"/>
<dbReference type="GO" id="GO:0017025">
    <property type="term" value="F:TBP-class protein binding"/>
    <property type="evidence" value="ECO:0007669"/>
    <property type="project" value="InterPro"/>
</dbReference>
<dbReference type="InterPro" id="IPR036915">
    <property type="entry name" value="Cyclin-like_sf"/>
</dbReference>
<name>A0A0F2LMK7_9CREN</name>
<evidence type="ECO:0000313" key="2">
    <source>
        <dbReference type="EMBL" id="KJR78019.1"/>
    </source>
</evidence>
<dbReference type="InterPro" id="IPR013150">
    <property type="entry name" value="TFIIB_cyclin"/>
</dbReference>
<protein>
    <recommendedName>
        <fullName evidence="1">Transcription factor TFIIB cyclin-like domain-containing protein</fullName>
    </recommendedName>
</protein>
<feature type="non-terminal residue" evidence="2">
    <location>
        <position position="103"/>
    </location>
</feature>
<organism evidence="2">
    <name type="scientific">Candidatus Aramenus sulfurataquae</name>
    <dbReference type="NCBI Taxonomy" id="1326980"/>
    <lineage>
        <taxon>Archaea</taxon>
        <taxon>Thermoproteota</taxon>
        <taxon>Thermoprotei</taxon>
        <taxon>Sulfolobales</taxon>
        <taxon>Sulfolobaceae</taxon>
        <taxon>Candidatus Aramenus</taxon>
    </lineage>
</organism>
<gene>
    <name evidence="2" type="ORF">TQ35_09495</name>
</gene>
<dbReference type="Pfam" id="PF00382">
    <property type="entry name" value="TFIIB"/>
    <property type="match status" value="1"/>
</dbReference>
<dbReference type="Gene3D" id="1.10.472.10">
    <property type="entry name" value="Cyclin-like"/>
    <property type="match status" value="1"/>
</dbReference>
<dbReference type="EMBL" id="JZWS01000255">
    <property type="protein sequence ID" value="KJR78019.1"/>
    <property type="molecule type" value="Genomic_DNA"/>
</dbReference>
<dbReference type="AlphaFoldDB" id="A0A0F2LMK7"/>
<reference evidence="2" key="1">
    <citation type="submission" date="2015-03" db="EMBL/GenBank/DDBJ databases">
        <title>Metagenome Sequencing of an Archaeal-Dominated Microbial Community from a Hot Spring at the Los Azufres Geothermal Field, Mexico.</title>
        <authorList>
            <person name="Servin-Garciduenas L.E."/>
            <person name="Martinez-Romero E."/>
        </authorList>
    </citation>
    <scope>NUCLEOTIDE SEQUENCE [LARGE SCALE GENOMIC DNA]</scope>
    <source>
        <strain evidence="2">AZ1-454</strain>
    </source>
</reference>
<feature type="domain" description="Transcription factor TFIIB cyclin-like" evidence="1">
    <location>
        <begin position="5"/>
        <end position="83"/>
    </location>
</feature>
<accession>A0A0F2LMK7</accession>